<gene>
    <name evidence="1" type="ORF">DAPPUDRAFT_253187</name>
</gene>
<dbReference type="GO" id="GO:0071897">
    <property type="term" value="P:DNA biosynthetic process"/>
    <property type="evidence" value="ECO:0007669"/>
    <property type="project" value="UniProtKB-ARBA"/>
</dbReference>
<dbReference type="HOGENOM" id="CLU_3034515_0_0_1"/>
<dbReference type="KEGG" id="dpx:DAPPUDRAFT_253187"/>
<dbReference type="Gene3D" id="3.10.10.10">
    <property type="entry name" value="HIV Type 1 Reverse Transcriptase, subunit A, domain 1"/>
    <property type="match status" value="1"/>
</dbReference>
<proteinExistence type="predicted"/>
<name>E9H4A9_DAPPU</name>
<accession>E9H4A9</accession>
<reference evidence="1 2" key="1">
    <citation type="journal article" date="2011" name="Science">
        <title>The ecoresponsive genome of Daphnia pulex.</title>
        <authorList>
            <person name="Colbourne J.K."/>
            <person name="Pfrender M.E."/>
            <person name="Gilbert D."/>
            <person name="Thomas W.K."/>
            <person name="Tucker A."/>
            <person name="Oakley T.H."/>
            <person name="Tokishita S."/>
            <person name="Aerts A."/>
            <person name="Arnold G.J."/>
            <person name="Basu M.K."/>
            <person name="Bauer D.J."/>
            <person name="Caceres C.E."/>
            <person name="Carmel L."/>
            <person name="Casola C."/>
            <person name="Choi J.H."/>
            <person name="Detter J.C."/>
            <person name="Dong Q."/>
            <person name="Dusheyko S."/>
            <person name="Eads B.D."/>
            <person name="Frohlich T."/>
            <person name="Geiler-Samerotte K.A."/>
            <person name="Gerlach D."/>
            <person name="Hatcher P."/>
            <person name="Jogdeo S."/>
            <person name="Krijgsveld J."/>
            <person name="Kriventseva E.V."/>
            <person name="Kultz D."/>
            <person name="Laforsch C."/>
            <person name="Lindquist E."/>
            <person name="Lopez J."/>
            <person name="Manak J.R."/>
            <person name="Muller J."/>
            <person name="Pangilinan J."/>
            <person name="Patwardhan R.P."/>
            <person name="Pitluck S."/>
            <person name="Pritham E.J."/>
            <person name="Rechtsteiner A."/>
            <person name="Rho M."/>
            <person name="Rogozin I.B."/>
            <person name="Sakarya O."/>
            <person name="Salamov A."/>
            <person name="Schaack S."/>
            <person name="Shapiro H."/>
            <person name="Shiga Y."/>
            <person name="Skalitzky C."/>
            <person name="Smith Z."/>
            <person name="Souvorov A."/>
            <person name="Sung W."/>
            <person name="Tang Z."/>
            <person name="Tsuchiya D."/>
            <person name="Tu H."/>
            <person name="Vos H."/>
            <person name="Wang M."/>
            <person name="Wolf Y.I."/>
            <person name="Yamagata H."/>
            <person name="Yamada T."/>
            <person name="Ye Y."/>
            <person name="Shaw J.R."/>
            <person name="Andrews J."/>
            <person name="Crease T.J."/>
            <person name="Tang H."/>
            <person name="Lucas S.M."/>
            <person name="Robertson H.M."/>
            <person name="Bork P."/>
            <person name="Koonin E.V."/>
            <person name="Zdobnov E.M."/>
            <person name="Grigoriev I.V."/>
            <person name="Lynch M."/>
            <person name="Boore J.L."/>
        </authorList>
    </citation>
    <scope>NUCLEOTIDE SEQUENCE [LARGE SCALE GENOMIC DNA]</scope>
</reference>
<evidence type="ECO:0000313" key="1">
    <source>
        <dbReference type="EMBL" id="EFX73350.1"/>
    </source>
</evidence>
<dbReference type="InterPro" id="IPR043502">
    <property type="entry name" value="DNA/RNA_pol_sf"/>
</dbReference>
<organism evidence="1 2">
    <name type="scientific">Daphnia pulex</name>
    <name type="common">Water flea</name>
    <dbReference type="NCBI Taxonomy" id="6669"/>
    <lineage>
        <taxon>Eukaryota</taxon>
        <taxon>Metazoa</taxon>
        <taxon>Ecdysozoa</taxon>
        <taxon>Arthropoda</taxon>
        <taxon>Crustacea</taxon>
        <taxon>Branchiopoda</taxon>
        <taxon>Diplostraca</taxon>
        <taxon>Cladocera</taxon>
        <taxon>Anomopoda</taxon>
        <taxon>Daphniidae</taxon>
        <taxon>Daphnia</taxon>
    </lineage>
</organism>
<keyword evidence="2" id="KW-1185">Reference proteome</keyword>
<dbReference type="OrthoDB" id="115435at2759"/>
<evidence type="ECO:0000313" key="2">
    <source>
        <dbReference type="Proteomes" id="UP000000305"/>
    </source>
</evidence>
<dbReference type="AlphaFoldDB" id="E9H4A9"/>
<protein>
    <submittedName>
        <fullName evidence="1">Uncharacterized protein</fullName>
    </submittedName>
</protein>
<dbReference type="Proteomes" id="UP000000305">
    <property type="component" value="Unassembled WGS sequence"/>
</dbReference>
<dbReference type="SUPFAM" id="SSF56672">
    <property type="entry name" value="DNA/RNA polymerases"/>
    <property type="match status" value="1"/>
</dbReference>
<dbReference type="EMBL" id="GL732591">
    <property type="protein sequence ID" value="EFX73350.1"/>
    <property type="molecule type" value="Genomic_DNA"/>
</dbReference>
<dbReference type="InParanoid" id="E9H4A9"/>
<sequence length="55" mass="6561">MDGTKRFCIDFLNLNTETIKEEYPIPIVEETKDYLSLRNLICLVINQEVEEHFNK</sequence>